<keyword evidence="2" id="KW-0472">Membrane</keyword>
<evidence type="ECO:0000256" key="2">
    <source>
        <dbReference type="SAM" id="Phobius"/>
    </source>
</evidence>
<feature type="transmembrane region" description="Helical" evidence="2">
    <location>
        <begin position="136"/>
        <end position="155"/>
    </location>
</feature>
<feature type="region of interest" description="Disordered" evidence="1">
    <location>
        <begin position="177"/>
        <end position="211"/>
    </location>
</feature>
<gene>
    <name evidence="3" type="ORF">MSP1401_LOCUS11811</name>
</gene>
<organism evidence="3">
    <name type="scientific">Micromonas pusilla</name>
    <name type="common">Picoplanktonic green alga</name>
    <name type="synonym">Chromulina pusilla</name>
    <dbReference type="NCBI Taxonomy" id="38833"/>
    <lineage>
        <taxon>Eukaryota</taxon>
        <taxon>Viridiplantae</taxon>
        <taxon>Chlorophyta</taxon>
        <taxon>Mamiellophyceae</taxon>
        <taxon>Mamiellales</taxon>
        <taxon>Mamiellaceae</taxon>
        <taxon>Micromonas</taxon>
    </lineage>
</organism>
<dbReference type="AlphaFoldDB" id="A0A7S0GWS4"/>
<keyword evidence="2" id="KW-1133">Transmembrane helix</keyword>
<evidence type="ECO:0000313" key="3">
    <source>
        <dbReference type="EMBL" id="CAD8450719.1"/>
    </source>
</evidence>
<feature type="transmembrane region" description="Helical" evidence="2">
    <location>
        <begin position="22"/>
        <end position="42"/>
    </location>
</feature>
<reference evidence="3" key="1">
    <citation type="submission" date="2021-01" db="EMBL/GenBank/DDBJ databases">
        <authorList>
            <person name="Corre E."/>
            <person name="Pelletier E."/>
            <person name="Niang G."/>
            <person name="Scheremetjew M."/>
            <person name="Finn R."/>
            <person name="Kale V."/>
            <person name="Holt S."/>
            <person name="Cochrane G."/>
            <person name="Meng A."/>
            <person name="Brown T."/>
            <person name="Cohen L."/>
        </authorList>
    </citation>
    <scope>NUCLEOTIDE SEQUENCE</scope>
    <source>
        <strain evidence="3">CCAC1681</strain>
    </source>
</reference>
<dbReference type="EMBL" id="HBEN01014166">
    <property type="protein sequence ID" value="CAD8450719.1"/>
    <property type="molecule type" value="Transcribed_RNA"/>
</dbReference>
<feature type="transmembrane region" description="Helical" evidence="2">
    <location>
        <begin position="75"/>
        <end position="93"/>
    </location>
</feature>
<evidence type="ECO:0000256" key="1">
    <source>
        <dbReference type="SAM" id="MobiDB-lite"/>
    </source>
</evidence>
<protein>
    <submittedName>
        <fullName evidence="3">Uncharacterized protein</fullName>
    </submittedName>
</protein>
<accession>A0A7S0GWS4</accession>
<keyword evidence="2" id="KW-0812">Transmembrane</keyword>
<name>A0A7S0GWS4_MICPS</name>
<sequence>MSGAPAKAKATFGFPLRSGKTWLTFVGANLLALSVTSMGVFMKMTKTELHPYFPLATPIPTVFADATQRQMMAGWSGELFSMAVVCLGCAWSFKDDERANIQIAKWWGRSFGLQLCRYWVKPFLDDMDVSIWKPQWLAFFWVFFGALWVWSEFLLRPPAPPKQPEVSPSASFDFSSYFTTPPKQASPPPKKKMSLKNLIPGGGKKSDKKVK</sequence>
<proteinExistence type="predicted"/>